<dbReference type="SUPFAM" id="SSF81383">
    <property type="entry name" value="F-box domain"/>
    <property type="match status" value="1"/>
</dbReference>
<name>A0A8H6XZ59_9AGAR</name>
<dbReference type="InterPro" id="IPR036047">
    <property type="entry name" value="F-box-like_dom_sf"/>
</dbReference>
<keyword evidence="3" id="KW-1185">Reference proteome</keyword>
<dbReference type="PROSITE" id="PS50181">
    <property type="entry name" value="FBOX"/>
    <property type="match status" value="1"/>
</dbReference>
<dbReference type="InterPro" id="IPR001810">
    <property type="entry name" value="F-box_dom"/>
</dbReference>
<proteinExistence type="predicted"/>
<gene>
    <name evidence="2" type="ORF">MSAN_01704400</name>
</gene>
<dbReference type="EMBL" id="JACAZH010000015">
    <property type="protein sequence ID" value="KAF7349772.1"/>
    <property type="molecule type" value="Genomic_DNA"/>
</dbReference>
<dbReference type="AlphaFoldDB" id="A0A8H6XZ59"/>
<dbReference type="Pfam" id="PF12937">
    <property type="entry name" value="F-box-like"/>
    <property type="match status" value="1"/>
</dbReference>
<dbReference type="OrthoDB" id="2635672at2759"/>
<dbReference type="CDD" id="cd09917">
    <property type="entry name" value="F-box_SF"/>
    <property type="match status" value="1"/>
</dbReference>
<accession>A0A8H6XZ59</accession>
<evidence type="ECO:0000313" key="2">
    <source>
        <dbReference type="EMBL" id="KAF7349772.1"/>
    </source>
</evidence>
<feature type="domain" description="F-box" evidence="1">
    <location>
        <begin position="3"/>
        <end position="48"/>
    </location>
</feature>
<comment type="caution">
    <text evidence="2">The sequence shown here is derived from an EMBL/GenBank/DDBJ whole genome shotgun (WGS) entry which is preliminary data.</text>
</comment>
<dbReference type="Proteomes" id="UP000623467">
    <property type="component" value="Unassembled WGS sequence"/>
</dbReference>
<evidence type="ECO:0000259" key="1">
    <source>
        <dbReference type="PROSITE" id="PS50181"/>
    </source>
</evidence>
<organism evidence="2 3">
    <name type="scientific">Mycena sanguinolenta</name>
    <dbReference type="NCBI Taxonomy" id="230812"/>
    <lineage>
        <taxon>Eukaryota</taxon>
        <taxon>Fungi</taxon>
        <taxon>Dikarya</taxon>
        <taxon>Basidiomycota</taxon>
        <taxon>Agaricomycotina</taxon>
        <taxon>Agaricomycetes</taxon>
        <taxon>Agaricomycetidae</taxon>
        <taxon>Agaricales</taxon>
        <taxon>Marasmiineae</taxon>
        <taxon>Mycenaceae</taxon>
        <taxon>Mycena</taxon>
    </lineage>
</organism>
<protein>
    <recommendedName>
        <fullName evidence="1">F-box domain-containing protein</fullName>
    </recommendedName>
</protein>
<evidence type="ECO:0000313" key="3">
    <source>
        <dbReference type="Proteomes" id="UP000623467"/>
    </source>
</evidence>
<reference evidence="2" key="1">
    <citation type="submission" date="2020-05" db="EMBL/GenBank/DDBJ databases">
        <title>Mycena genomes resolve the evolution of fungal bioluminescence.</title>
        <authorList>
            <person name="Tsai I.J."/>
        </authorList>
    </citation>
    <scope>NUCLEOTIDE SEQUENCE</scope>
    <source>
        <strain evidence="2">160909Yilan</strain>
    </source>
</reference>
<sequence>MPSAGILDLPTEILLNVFGGVEDESLYHLALLCRRLNLIALPIYFSRRNVDLESESGVACTLGGLGRWDILPALQISLFIQSLEHLHCSIAHHTIEPSITPFLRHIKRLEIFISRLSSVKKVSLHLASHDANWSMSLKTGNEVCAWSSHVGNLLNCIVQRECQYLSITDGSYIEPYRPSLTSRFTRRLVRRPIRSMPFPSVPTHLTTLVLDSATLLTLPTIDWVLGALRQSPVNKLALVMQRGDAELWGDVLPRFATAARCLTDLSLTEVPLDAEVVVLSVLDRFSLTDLYISSQQRLPDDSPRGPLPALRDVARLGIRKKQNAWLRTAIAMRYQ</sequence>